<evidence type="ECO:0000256" key="1">
    <source>
        <dbReference type="SAM" id="MobiDB-lite"/>
    </source>
</evidence>
<evidence type="ECO:0000259" key="2">
    <source>
        <dbReference type="Pfam" id="PF24494"/>
    </source>
</evidence>
<dbReference type="PANTHER" id="PTHR40781:SF1">
    <property type="match status" value="1"/>
</dbReference>
<proteinExistence type="predicted"/>
<dbReference type="Proteomes" id="UP000660729">
    <property type="component" value="Unassembled WGS sequence"/>
</dbReference>
<organism evidence="3 4">
    <name type="scientific">Pseudocercospora fuligena</name>
    <dbReference type="NCBI Taxonomy" id="685502"/>
    <lineage>
        <taxon>Eukaryota</taxon>
        <taxon>Fungi</taxon>
        <taxon>Dikarya</taxon>
        <taxon>Ascomycota</taxon>
        <taxon>Pezizomycotina</taxon>
        <taxon>Dothideomycetes</taxon>
        <taxon>Dothideomycetidae</taxon>
        <taxon>Mycosphaerellales</taxon>
        <taxon>Mycosphaerellaceae</taxon>
        <taxon>Pseudocercospora</taxon>
    </lineage>
</organism>
<comment type="caution">
    <text evidence="3">The sequence shown here is derived from an EMBL/GenBank/DDBJ whole genome shotgun (WGS) entry which is preliminary data.</text>
</comment>
<dbReference type="InterPro" id="IPR056009">
    <property type="entry name" value="DUF7587"/>
</dbReference>
<protein>
    <submittedName>
        <fullName evidence="3">Prosolanapyrone synthase</fullName>
    </submittedName>
</protein>
<feature type="compositionally biased region" description="Low complexity" evidence="1">
    <location>
        <begin position="279"/>
        <end position="303"/>
    </location>
</feature>
<feature type="region of interest" description="Disordered" evidence="1">
    <location>
        <begin position="279"/>
        <end position="305"/>
    </location>
</feature>
<accession>A0A8H6R7U3</accession>
<feature type="domain" description="DUF7587" evidence="2">
    <location>
        <begin position="25"/>
        <end position="162"/>
    </location>
</feature>
<reference evidence="3" key="1">
    <citation type="submission" date="2020-04" db="EMBL/GenBank/DDBJ databases">
        <title>Draft genome resource of the tomato pathogen Pseudocercospora fuligena.</title>
        <authorList>
            <person name="Zaccaron A."/>
        </authorList>
    </citation>
    <scope>NUCLEOTIDE SEQUENCE</scope>
    <source>
        <strain evidence="3">PF001</strain>
    </source>
</reference>
<dbReference type="EMBL" id="JABCIY010000267">
    <property type="protein sequence ID" value="KAF7186113.1"/>
    <property type="molecule type" value="Genomic_DNA"/>
</dbReference>
<gene>
    <name evidence="3" type="ORF">HII31_12528</name>
</gene>
<dbReference type="AlphaFoldDB" id="A0A8H6R7U3"/>
<sequence length="328" mass="35569">MTGVSKSTYLDNLCNFLDTFSSRPLPATLYRIQHSGSRAYLDGGNLKARSNLVPENVQKLCFAVAEHLKWFRSRVDSCFISVWDDPWCAHSWGEIRARQREPGGNDVVLYEIDTKFLGKGLASMVFHVDSLLTALGLNRPTLLKGQEYLILLGVPAKAIKYSHNISEPALGAGLLKQIDLEACQHRPSHDSTHRQICLTCASEAALERHLQSRRVAFMGLNGHTNGQVNGPMNGHTNGIVHLDGYTNGHTNGLSNGITNGHTNGATNGHMNGNGINGIENGHVNVNGNGQTATPSNSSSDSNSRGSYVPCGFLQIPHCDPENGWHPIG</sequence>
<name>A0A8H6R7U3_9PEZI</name>
<dbReference type="OrthoDB" id="311172at2759"/>
<evidence type="ECO:0000313" key="3">
    <source>
        <dbReference type="EMBL" id="KAF7186113.1"/>
    </source>
</evidence>
<dbReference type="PANTHER" id="PTHR40781">
    <property type="match status" value="1"/>
</dbReference>
<evidence type="ECO:0000313" key="4">
    <source>
        <dbReference type="Proteomes" id="UP000660729"/>
    </source>
</evidence>
<dbReference type="Pfam" id="PF24494">
    <property type="entry name" value="DUF7587"/>
    <property type="match status" value="1"/>
</dbReference>
<keyword evidence="4" id="KW-1185">Reference proteome</keyword>